<accession>A0AAE0FCL1</accession>
<name>A0AAE0FCL1_9CHLO</name>
<evidence type="ECO:0000256" key="6">
    <source>
        <dbReference type="ARBA" id="ARBA00023163"/>
    </source>
</evidence>
<reference evidence="9 10" key="1">
    <citation type="journal article" date="2015" name="Genome Biol. Evol.">
        <title>Comparative Genomics of a Bacterivorous Green Alga Reveals Evolutionary Causalities and Consequences of Phago-Mixotrophic Mode of Nutrition.</title>
        <authorList>
            <person name="Burns J.A."/>
            <person name="Paasch A."/>
            <person name="Narechania A."/>
            <person name="Kim E."/>
        </authorList>
    </citation>
    <scope>NUCLEOTIDE SEQUENCE [LARGE SCALE GENOMIC DNA]</scope>
    <source>
        <strain evidence="9 10">PLY_AMNH</strain>
    </source>
</reference>
<comment type="caution">
    <text evidence="9">The sequence shown here is derived from an EMBL/GenBank/DDBJ whole genome shotgun (WGS) entry which is preliminary data.</text>
</comment>
<gene>
    <name evidence="9" type="ORF">CYMTET_33787</name>
</gene>
<dbReference type="GO" id="GO:0005736">
    <property type="term" value="C:RNA polymerase I complex"/>
    <property type="evidence" value="ECO:0007669"/>
    <property type="project" value="TreeGrafter"/>
</dbReference>
<evidence type="ECO:0000256" key="7">
    <source>
        <dbReference type="ARBA" id="ARBA00074245"/>
    </source>
</evidence>
<evidence type="ECO:0000256" key="5">
    <source>
        <dbReference type="ARBA" id="ARBA00022695"/>
    </source>
</evidence>
<evidence type="ECO:0000256" key="2">
    <source>
        <dbReference type="ARBA" id="ARBA00012418"/>
    </source>
</evidence>
<keyword evidence="5" id="KW-0548">Nucleotidyltransferase</keyword>
<dbReference type="EMBL" id="LGRX02020993">
    <property type="protein sequence ID" value="KAK3257114.1"/>
    <property type="molecule type" value="Genomic_DNA"/>
</dbReference>
<keyword evidence="6" id="KW-0804">Transcription</keyword>
<dbReference type="GO" id="GO:0003899">
    <property type="term" value="F:DNA-directed RNA polymerase activity"/>
    <property type="evidence" value="ECO:0007669"/>
    <property type="project" value="UniProtKB-EC"/>
</dbReference>
<feature type="non-terminal residue" evidence="9">
    <location>
        <position position="1"/>
    </location>
</feature>
<keyword evidence="3" id="KW-0240">DNA-directed RNA polymerase</keyword>
<sequence length="96" mass="10346">DRSMGSLLEALPVALRVRGSYRPCNRLGMESSTSPFLKMSYETATHFLTDATLQGASDELTSPSSRIVLGRVVEMGTGAVQLLQTFGEPNSEPKTP</sequence>
<protein>
    <recommendedName>
        <fullName evidence="7">DNA-directed RNA polymerase I subunit RPA1</fullName>
        <ecNumber evidence="2">2.7.7.6</ecNumber>
    </recommendedName>
    <alternativeName>
        <fullName evidence="8">DNA-directed RNA polymerase I subunit rpa1</fullName>
    </alternativeName>
</protein>
<evidence type="ECO:0000256" key="3">
    <source>
        <dbReference type="ARBA" id="ARBA00022478"/>
    </source>
</evidence>
<evidence type="ECO:0000256" key="1">
    <source>
        <dbReference type="ARBA" id="ARBA00006460"/>
    </source>
</evidence>
<evidence type="ECO:0000313" key="9">
    <source>
        <dbReference type="EMBL" id="KAK3257114.1"/>
    </source>
</evidence>
<organism evidence="9 10">
    <name type="scientific">Cymbomonas tetramitiformis</name>
    <dbReference type="NCBI Taxonomy" id="36881"/>
    <lineage>
        <taxon>Eukaryota</taxon>
        <taxon>Viridiplantae</taxon>
        <taxon>Chlorophyta</taxon>
        <taxon>Pyramimonadophyceae</taxon>
        <taxon>Pyramimonadales</taxon>
        <taxon>Pyramimonadaceae</taxon>
        <taxon>Cymbomonas</taxon>
    </lineage>
</organism>
<keyword evidence="10" id="KW-1185">Reference proteome</keyword>
<dbReference type="SUPFAM" id="SSF64484">
    <property type="entry name" value="beta and beta-prime subunits of DNA dependent RNA-polymerase"/>
    <property type="match status" value="1"/>
</dbReference>
<dbReference type="Proteomes" id="UP001190700">
    <property type="component" value="Unassembled WGS sequence"/>
</dbReference>
<dbReference type="EC" id="2.7.7.6" evidence="2"/>
<dbReference type="GO" id="GO:0006351">
    <property type="term" value="P:DNA-templated transcription"/>
    <property type="evidence" value="ECO:0007669"/>
    <property type="project" value="InterPro"/>
</dbReference>
<comment type="similarity">
    <text evidence="1">Belongs to the RNA polymerase beta' chain family.</text>
</comment>
<proteinExistence type="inferred from homology"/>
<dbReference type="InterPro" id="IPR045867">
    <property type="entry name" value="DNA-dir_RpoC_beta_prime"/>
</dbReference>
<dbReference type="AlphaFoldDB" id="A0AAE0FCL1"/>
<keyword evidence="4" id="KW-0808">Transferase</keyword>
<evidence type="ECO:0000256" key="8">
    <source>
        <dbReference type="ARBA" id="ARBA00074527"/>
    </source>
</evidence>
<evidence type="ECO:0000313" key="10">
    <source>
        <dbReference type="Proteomes" id="UP001190700"/>
    </source>
</evidence>
<dbReference type="PANTHER" id="PTHR19376:SF11">
    <property type="entry name" value="DNA-DIRECTED RNA POLYMERASE I SUBUNIT RPA1"/>
    <property type="match status" value="1"/>
</dbReference>
<dbReference type="FunFam" id="1.10.150.390:FF:000005">
    <property type="entry name" value="DNA-directed RNA polymerase subunit"/>
    <property type="match status" value="1"/>
</dbReference>
<evidence type="ECO:0000256" key="4">
    <source>
        <dbReference type="ARBA" id="ARBA00022679"/>
    </source>
</evidence>
<dbReference type="PANTHER" id="PTHR19376">
    <property type="entry name" value="DNA-DIRECTED RNA POLYMERASE"/>
    <property type="match status" value="1"/>
</dbReference>
<dbReference type="Gene3D" id="1.10.150.390">
    <property type="match status" value="1"/>
</dbReference>